<feature type="transmembrane region" description="Helical" evidence="2">
    <location>
        <begin position="330"/>
        <end position="355"/>
    </location>
</feature>
<keyword evidence="2" id="KW-1133">Transmembrane helix</keyword>
<name>A0A812MLD2_9DINO</name>
<keyword evidence="4" id="KW-1185">Reference proteome</keyword>
<dbReference type="EMBL" id="CAJNDS010001702">
    <property type="protein sequence ID" value="CAE7273604.1"/>
    <property type="molecule type" value="Genomic_DNA"/>
</dbReference>
<feature type="transmembrane region" description="Helical" evidence="2">
    <location>
        <begin position="454"/>
        <end position="478"/>
    </location>
</feature>
<dbReference type="AlphaFoldDB" id="A0A812MLD2"/>
<evidence type="ECO:0000256" key="1">
    <source>
        <dbReference type="SAM" id="MobiDB-lite"/>
    </source>
</evidence>
<feature type="region of interest" description="Disordered" evidence="1">
    <location>
        <begin position="756"/>
        <end position="777"/>
    </location>
</feature>
<sequence length="777" mass="85173">MRWQPCKYRLRHRWDICRPVLKDGWLFTLPRGRQRPLLEMLPSTPVAGCGAAMLLASYWLPLRPTRLWPWVYDSGAICANVSAGNVLLEAGDGAEAGWFALRHMNWTEPLATVKSESEAASLSLPKILHNVFLGLEGHGNLRLSNLTWKEFPGVAFFSHGQQTWYQDQNGGELCTVPHGTIYKEMANMALQKLLELDEGERFRKTSSAADEPETCTILNDLTVGVEVDLGQGRGWQPLYPKSGLDVSGDNDILVRLRDDAGVCGSCKATSGAKFMSNGFGEFGSRAATYIQHEEAAAAEESRLQKKRKRDIDVQLFAEVNRVALWRQKCAIISISIFISVILGVMVSCAVAAFYLENQLQGVGLAAALLALWCCACGGLGALSSASGDDSRDTVKLGAGVRAARPELRGYAADAVEASEGDWRGLTLLGCLWCVLGAGVGGVTAMIMASDQKGHSWTIVVLLGGVSLTMCTGGIVACITEKPKGWRKTVQTFGLGALLVPHQWPNLLLEQRGVTLAQLFLQPPKKSLDAAVHTTHEHTIVFEGNVLPGRETVCSWPGKYASAWDELVAGARQNDISAAVVFLPKGSQHFGLHDPIPPNEEFQDLQGNCWCTPLYGGKKPWGCRWWSKWIANIEVAVKQNATLDVYYFDGKKGLGKVKDFTTAGVEHLRREQISRKKADFKKSEAFRNALDAGLKRLSKQEGPDSSSPFSREEHRLFLAWLPEEDRQFLEESEGLGNSQKAEVAWLQRKGYPYVEKEVSQLGGSSPKAIGAQATSRVT</sequence>
<protein>
    <submittedName>
        <fullName evidence="3">Uncharacterized protein</fullName>
    </submittedName>
</protein>
<organism evidence="3 4">
    <name type="scientific">Symbiodinium natans</name>
    <dbReference type="NCBI Taxonomy" id="878477"/>
    <lineage>
        <taxon>Eukaryota</taxon>
        <taxon>Sar</taxon>
        <taxon>Alveolata</taxon>
        <taxon>Dinophyceae</taxon>
        <taxon>Suessiales</taxon>
        <taxon>Symbiodiniaceae</taxon>
        <taxon>Symbiodinium</taxon>
    </lineage>
</organism>
<keyword evidence="2" id="KW-0812">Transmembrane</keyword>
<evidence type="ECO:0000313" key="3">
    <source>
        <dbReference type="EMBL" id="CAE7273604.1"/>
    </source>
</evidence>
<dbReference type="Proteomes" id="UP000604046">
    <property type="component" value="Unassembled WGS sequence"/>
</dbReference>
<evidence type="ECO:0000256" key="2">
    <source>
        <dbReference type="SAM" id="Phobius"/>
    </source>
</evidence>
<evidence type="ECO:0000313" key="4">
    <source>
        <dbReference type="Proteomes" id="UP000604046"/>
    </source>
</evidence>
<feature type="transmembrane region" description="Helical" evidence="2">
    <location>
        <begin position="425"/>
        <end position="448"/>
    </location>
</feature>
<feature type="transmembrane region" description="Helical" evidence="2">
    <location>
        <begin position="361"/>
        <end position="382"/>
    </location>
</feature>
<gene>
    <name evidence="3" type="ORF">SNAT2548_LOCUS14519</name>
</gene>
<comment type="caution">
    <text evidence="3">The sequence shown here is derived from an EMBL/GenBank/DDBJ whole genome shotgun (WGS) entry which is preliminary data.</text>
</comment>
<accession>A0A812MLD2</accession>
<proteinExistence type="predicted"/>
<keyword evidence="2" id="KW-0472">Membrane</keyword>
<reference evidence="3" key="1">
    <citation type="submission" date="2021-02" db="EMBL/GenBank/DDBJ databases">
        <authorList>
            <person name="Dougan E. K."/>
            <person name="Rhodes N."/>
            <person name="Thang M."/>
            <person name="Chan C."/>
        </authorList>
    </citation>
    <scope>NUCLEOTIDE SEQUENCE</scope>
</reference>